<name>A0A831A7P5_ERWAM</name>
<accession>A0A831A7P5</accession>
<organism evidence="1 2">
    <name type="scientific">Erwinia amylovora NBRC 12687 = CFBP 1232</name>
    <dbReference type="NCBI Taxonomy" id="1219359"/>
    <lineage>
        <taxon>Bacteria</taxon>
        <taxon>Pseudomonadati</taxon>
        <taxon>Pseudomonadota</taxon>
        <taxon>Gammaproteobacteria</taxon>
        <taxon>Enterobacterales</taxon>
        <taxon>Erwiniaceae</taxon>
        <taxon>Erwinia</taxon>
    </lineage>
</organism>
<dbReference type="Proteomes" id="UP000013111">
    <property type="component" value="Unassembled WGS sequence"/>
</dbReference>
<dbReference type="AlphaFoldDB" id="A0A831A7P5"/>
<protein>
    <submittedName>
        <fullName evidence="1">Uncharacterized protein</fullName>
    </submittedName>
</protein>
<dbReference type="EMBL" id="CAPB01000039">
    <property type="protein sequence ID" value="CCO95210.1"/>
    <property type="molecule type" value="Genomic_DNA"/>
</dbReference>
<proteinExistence type="predicted"/>
<sequence length="32" mass="3701">MTGQHLDVIEISLWPLHHNLSSDFAPLSTRER</sequence>
<reference evidence="1 2" key="2">
    <citation type="submission" date="2013-04" db="EMBL/GenBank/DDBJ databases">
        <title>Comparative genomics of 12 strains of Erwinia amylovora identifies a pan-genome with a large conserved core and provides insights into host specificity.</title>
        <authorList>
            <person name="Mann R.A."/>
            <person name="Smits T.H.M."/>
            <person name="Buehlmann A."/>
            <person name="Blom J."/>
            <person name="Goesmann A."/>
            <person name="Frey J.E."/>
            <person name="Plummer K.M."/>
            <person name="Beer S.V."/>
            <person name="Luck J."/>
            <person name="Duffy B."/>
            <person name="Rodoni B."/>
        </authorList>
    </citation>
    <scope>NUCLEOTIDE SEQUENCE [LARGE SCALE GENOMIC DNA]</scope>
    <source>
        <strain evidence="2">CFBP 1232</strain>
    </source>
</reference>
<evidence type="ECO:0000313" key="2">
    <source>
        <dbReference type="Proteomes" id="UP000013111"/>
    </source>
</evidence>
<reference evidence="1 2" key="1">
    <citation type="submission" date="2012-11" db="EMBL/GenBank/DDBJ databases">
        <authorList>
            <person name="Linke B."/>
        </authorList>
    </citation>
    <scope>NUCLEOTIDE SEQUENCE [LARGE SCALE GENOMIC DNA]</scope>
    <source>
        <strain evidence="2">CFBP 1232</strain>
    </source>
</reference>
<gene>
    <name evidence="1" type="ORF">BN437_3309</name>
</gene>
<evidence type="ECO:0000313" key="1">
    <source>
        <dbReference type="EMBL" id="CCO95210.1"/>
    </source>
</evidence>
<comment type="caution">
    <text evidence="1">The sequence shown here is derived from an EMBL/GenBank/DDBJ whole genome shotgun (WGS) entry which is preliminary data.</text>
</comment>